<feature type="signal peptide" evidence="1">
    <location>
        <begin position="1"/>
        <end position="28"/>
    </location>
</feature>
<sequence>MYLSLLFGCLAKEFVLGVLLVIDGPSQARWNAVAKAAGTTVKKEAESFMFEVNKCFREMTSQGVDIELRLVNNSVFFFSESVLDDNFLYKKDEETYIDRTEALPAFEEWAKDKKFDVAMFIPGYVFLDQDKAGRAKINTVCKTSGVIIVKPTYNTFMIQTMAH</sequence>
<keyword evidence="1" id="KW-0732">Signal</keyword>
<accession>A0AAV4DXL6</accession>
<evidence type="ECO:0000313" key="3">
    <source>
        <dbReference type="Proteomes" id="UP000735302"/>
    </source>
</evidence>
<evidence type="ECO:0000313" key="2">
    <source>
        <dbReference type="EMBL" id="GFO49062.1"/>
    </source>
</evidence>
<dbReference type="GO" id="GO:0008237">
    <property type="term" value="F:metallopeptidase activity"/>
    <property type="evidence" value="ECO:0007669"/>
    <property type="project" value="InterPro"/>
</dbReference>
<gene>
    <name evidence="2" type="ORF">PoB_007556700</name>
</gene>
<feature type="chain" id="PRO_5043708145" evidence="1">
    <location>
        <begin position="29"/>
        <end position="163"/>
    </location>
</feature>
<keyword evidence="3" id="KW-1185">Reference proteome</keyword>
<evidence type="ECO:0000256" key="1">
    <source>
        <dbReference type="SAM" id="SignalP"/>
    </source>
</evidence>
<comment type="caution">
    <text evidence="2">The sequence shown here is derived from an EMBL/GenBank/DDBJ whole genome shotgun (WGS) entry which is preliminary data.</text>
</comment>
<dbReference type="Proteomes" id="UP000735302">
    <property type="component" value="Unassembled WGS sequence"/>
</dbReference>
<name>A0AAV4DXL6_9GAST</name>
<proteinExistence type="predicted"/>
<organism evidence="2 3">
    <name type="scientific">Plakobranchus ocellatus</name>
    <dbReference type="NCBI Taxonomy" id="259542"/>
    <lineage>
        <taxon>Eukaryota</taxon>
        <taxon>Metazoa</taxon>
        <taxon>Spiralia</taxon>
        <taxon>Lophotrochozoa</taxon>
        <taxon>Mollusca</taxon>
        <taxon>Gastropoda</taxon>
        <taxon>Heterobranchia</taxon>
        <taxon>Euthyneura</taxon>
        <taxon>Panpulmonata</taxon>
        <taxon>Sacoglossa</taxon>
        <taxon>Placobranchoidea</taxon>
        <taxon>Plakobranchidae</taxon>
        <taxon>Plakobranchus</taxon>
    </lineage>
</organism>
<dbReference type="InterPro" id="IPR024079">
    <property type="entry name" value="MetalloPept_cat_dom_sf"/>
</dbReference>
<reference evidence="2 3" key="1">
    <citation type="journal article" date="2021" name="Elife">
        <title>Chloroplast acquisition without the gene transfer in kleptoplastic sea slugs, Plakobranchus ocellatus.</title>
        <authorList>
            <person name="Maeda T."/>
            <person name="Takahashi S."/>
            <person name="Yoshida T."/>
            <person name="Shimamura S."/>
            <person name="Takaki Y."/>
            <person name="Nagai Y."/>
            <person name="Toyoda A."/>
            <person name="Suzuki Y."/>
            <person name="Arimoto A."/>
            <person name="Ishii H."/>
            <person name="Satoh N."/>
            <person name="Nishiyama T."/>
            <person name="Hasebe M."/>
            <person name="Maruyama T."/>
            <person name="Minagawa J."/>
            <person name="Obokata J."/>
            <person name="Shigenobu S."/>
        </authorList>
    </citation>
    <scope>NUCLEOTIDE SEQUENCE [LARGE SCALE GENOMIC DNA]</scope>
</reference>
<protein>
    <submittedName>
        <fullName evidence="2">Uncharacterized protein</fullName>
    </submittedName>
</protein>
<dbReference type="AlphaFoldDB" id="A0AAV4DXL6"/>
<dbReference type="EMBL" id="BLXT01008455">
    <property type="protein sequence ID" value="GFO49062.1"/>
    <property type="molecule type" value="Genomic_DNA"/>
</dbReference>
<dbReference type="Gene3D" id="3.40.390.10">
    <property type="entry name" value="Collagenase (Catalytic Domain)"/>
    <property type="match status" value="1"/>
</dbReference>